<dbReference type="Gene3D" id="3.30.565.10">
    <property type="entry name" value="Histidine kinase-like ATPase, C-terminal domain"/>
    <property type="match status" value="1"/>
</dbReference>
<feature type="transmembrane region" description="Helical" evidence="1">
    <location>
        <begin position="58"/>
        <end position="75"/>
    </location>
</feature>
<evidence type="ECO:0000313" key="4">
    <source>
        <dbReference type="Proteomes" id="UP000243297"/>
    </source>
</evidence>
<name>A0A1T4JW91_9FIRM</name>
<evidence type="ECO:0000259" key="2">
    <source>
        <dbReference type="Pfam" id="PF14501"/>
    </source>
</evidence>
<gene>
    <name evidence="3" type="ORF">SAMN02745191_0125</name>
</gene>
<sequence length="422" mass="49468">MNIFDIAINTIESLLIYIFLSKYLRLNHHYSMVYIVLFTIISATLLTIINTISGYEGLLIFMLITPNFIFSFFFSDNDVYELIFINIFIYLIISLINSSLVVLTSIFVYHSLDSSTLLESNYYYFLAIASKIILFFVLSKVSKIRSEYKHFLREFESKLILFFSILLILVFLPFENILYNGELSISFFSIGIIALMIFTLFFVLSFFKFIELSNKLKDDELQIRIDNERLNNILEIKKINNHISELKHDMKHILRYIDSNLEQNKIETARYTISEYLNTIQSVKSVYISNNSVLDYCLNVLLSECHKKNIDITYTINSKLHFSMNEQDLLILLSNIFDNSMKYCSGKNYIKIDIYEINEYIKISILNSTEHEKIFIDLNRETTHGNHGFGLKSSINICERNNGKINFESKDFTFICTIILPM</sequence>
<dbReference type="InterPro" id="IPR036890">
    <property type="entry name" value="HATPase_C_sf"/>
</dbReference>
<dbReference type="RefSeq" id="WP_078710591.1">
    <property type="nucleotide sequence ID" value="NZ_FUWY01000001.1"/>
</dbReference>
<feature type="transmembrane region" description="Helical" evidence="1">
    <location>
        <begin position="87"/>
        <end position="109"/>
    </location>
</feature>
<feature type="transmembrane region" description="Helical" evidence="1">
    <location>
        <begin position="31"/>
        <end position="52"/>
    </location>
</feature>
<proteinExistence type="predicted"/>
<protein>
    <submittedName>
        <fullName evidence="3">GHKL domain-containing protein</fullName>
    </submittedName>
</protein>
<feature type="transmembrane region" description="Helical" evidence="1">
    <location>
        <begin position="121"/>
        <end position="138"/>
    </location>
</feature>
<dbReference type="InterPro" id="IPR032834">
    <property type="entry name" value="NatK-like_C"/>
</dbReference>
<dbReference type="STRING" id="118967.SAMN02745191_0125"/>
<keyword evidence="4" id="KW-1185">Reference proteome</keyword>
<organism evidence="3 4">
    <name type="scientific">Anaerorhabdus furcosa</name>
    <dbReference type="NCBI Taxonomy" id="118967"/>
    <lineage>
        <taxon>Bacteria</taxon>
        <taxon>Bacillati</taxon>
        <taxon>Bacillota</taxon>
        <taxon>Erysipelotrichia</taxon>
        <taxon>Erysipelotrichales</taxon>
        <taxon>Erysipelotrichaceae</taxon>
        <taxon>Anaerorhabdus</taxon>
    </lineage>
</organism>
<accession>A0A1T4JW91</accession>
<keyword evidence="1" id="KW-1133">Transmembrane helix</keyword>
<dbReference type="Pfam" id="PF14501">
    <property type="entry name" value="HATPase_c_5"/>
    <property type="match status" value="1"/>
</dbReference>
<evidence type="ECO:0000313" key="3">
    <source>
        <dbReference type="EMBL" id="SJZ34335.1"/>
    </source>
</evidence>
<evidence type="ECO:0000256" key="1">
    <source>
        <dbReference type="SAM" id="Phobius"/>
    </source>
</evidence>
<dbReference type="Proteomes" id="UP000243297">
    <property type="component" value="Unassembled WGS sequence"/>
</dbReference>
<dbReference type="SUPFAM" id="SSF55874">
    <property type="entry name" value="ATPase domain of HSP90 chaperone/DNA topoisomerase II/histidine kinase"/>
    <property type="match status" value="1"/>
</dbReference>
<dbReference type="AlphaFoldDB" id="A0A1T4JW91"/>
<feature type="domain" description="Sensor histidine kinase NatK-like C-terminal" evidence="2">
    <location>
        <begin position="324"/>
        <end position="421"/>
    </location>
</feature>
<keyword evidence="1" id="KW-0812">Transmembrane</keyword>
<feature type="transmembrane region" description="Helical" evidence="1">
    <location>
        <begin position="159"/>
        <end position="179"/>
    </location>
</feature>
<dbReference type="OrthoDB" id="9773869at2"/>
<dbReference type="EMBL" id="FUWY01000001">
    <property type="protein sequence ID" value="SJZ34335.1"/>
    <property type="molecule type" value="Genomic_DNA"/>
</dbReference>
<feature type="transmembrane region" description="Helical" evidence="1">
    <location>
        <begin position="185"/>
        <end position="207"/>
    </location>
</feature>
<reference evidence="4" key="1">
    <citation type="submission" date="2017-02" db="EMBL/GenBank/DDBJ databases">
        <authorList>
            <person name="Varghese N."/>
            <person name="Submissions S."/>
        </authorList>
    </citation>
    <scope>NUCLEOTIDE SEQUENCE [LARGE SCALE GENOMIC DNA]</scope>
    <source>
        <strain evidence="4">ATCC 25662</strain>
    </source>
</reference>
<keyword evidence="1" id="KW-0472">Membrane</keyword>